<dbReference type="Gene3D" id="1.20.120.620">
    <property type="entry name" value="Backbone structure of the membrane domain of e. Coli histidine kinase receptor kdpd"/>
    <property type="match status" value="1"/>
</dbReference>
<evidence type="ECO:0000256" key="1">
    <source>
        <dbReference type="ARBA" id="ARBA00004141"/>
    </source>
</evidence>
<evidence type="ECO:0000256" key="7">
    <source>
        <dbReference type="ARBA" id="ARBA00022840"/>
    </source>
</evidence>
<evidence type="ECO:0000313" key="14">
    <source>
        <dbReference type="Proteomes" id="UP000474802"/>
    </source>
</evidence>
<keyword evidence="14" id="KW-1185">Reference proteome</keyword>
<evidence type="ECO:0000259" key="12">
    <source>
        <dbReference type="Pfam" id="PF13493"/>
    </source>
</evidence>
<protein>
    <submittedName>
        <fullName evidence="13">DUF4118 domain-containing protein</fullName>
    </submittedName>
</protein>
<evidence type="ECO:0000256" key="4">
    <source>
        <dbReference type="ARBA" id="ARBA00022692"/>
    </source>
</evidence>
<dbReference type="GO" id="GO:0000160">
    <property type="term" value="P:phosphorelay signal transduction system"/>
    <property type="evidence" value="ECO:0007669"/>
    <property type="project" value="UniProtKB-KW"/>
</dbReference>
<comment type="subcellular location">
    <subcellularLocation>
        <location evidence="1">Membrane</location>
        <topology evidence="1">Multi-pass membrane protein</topology>
    </subcellularLocation>
</comment>
<keyword evidence="8 11" id="KW-1133">Transmembrane helix</keyword>
<dbReference type="GO" id="GO:0016301">
    <property type="term" value="F:kinase activity"/>
    <property type="evidence" value="ECO:0007669"/>
    <property type="project" value="UniProtKB-KW"/>
</dbReference>
<dbReference type="GO" id="GO:0016020">
    <property type="term" value="C:membrane"/>
    <property type="evidence" value="ECO:0007669"/>
    <property type="project" value="UniProtKB-SubCell"/>
</dbReference>
<gene>
    <name evidence="13" type="ORF">G5575_05605</name>
</gene>
<evidence type="ECO:0000256" key="6">
    <source>
        <dbReference type="ARBA" id="ARBA00022777"/>
    </source>
</evidence>
<organism evidence="13 14">
    <name type="scientific">Devosia aurantiaca</name>
    <dbReference type="NCBI Taxonomy" id="2714858"/>
    <lineage>
        <taxon>Bacteria</taxon>
        <taxon>Pseudomonadati</taxon>
        <taxon>Pseudomonadota</taxon>
        <taxon>Alphaproteobacteria</taxon>
        <taxon>Hyphomicrobiales</taxon>
        <taxon>Devosiaceae</taxon>
        <taxon>Devosia</taxon>
    </lineage>
</organism>
<evidence type="ECO:0000256" key="11">
    <source>
        <dbReference type="SAM" id="Phobius"/>
    </source>
</evidence>
<dbReference type="Proteomes" id="UP000474802">
    <property type="component" value="Unassembled WGS sequence"/>
</dbReference>
<keyword evidence="7" id="KW-0067">ATP-binding</keyword>
<keyword evidence="5" id="KW-0547">Nucleotide-binding</keyword>
<feature type="transmembrane region" description="Helical" evidence="11">
    <location>
        <begin position="22"/>
        <end position="42"/>
    </location>
</feature>
<keyword evidence="3" id="KW-0808">Transferase</keyword>
<evidence type="ECO:0000256" key="2">
    <source>
        <dbReference type="ARBA" id="ARBA00022553"/>
    </source>
</evidence>
<reference evidence="13 14" key="1">
    <citation type="submission" date="2020-02" db="EMBL/GenBank/DDBJ databases">
        <authorList>
            <person name="Khan S.A."/>
            <person name="Jeon C.O."/>
            <person name="Chun B.H."/>
        </authorList>
    </citation>
    <scope>NUCLEOTIDE SEQUENCE [LARGE SCALE GENOMIC DNA]</scope>
    <source>
        <strain evidence="13 14">H239</strain>
    </source>
</reference>
<keyword evidence="9" id="KW-0902">Two-component regulatory system</keyword>
<proteinExistence type="predicted"/>
<feature type="domain" description="Sensor protein KdpD transmembrane" evidence="12">
    <location>
        <begin position="25"/>
        <end position="105"/>
    </location>
</feature>
<dbReference type="InterPro" id="IPR038318">
    <property type="entry name" value="KdpD_sf"/>
</dbReference>
<evidence type="ECO:0000256" key="9">
    <source>
        <dbReference type="ARBA" id="ARBA00023012"/>
    </source>
</evidence>
<keyword evidence="4 11" id="KW-0812">Transmembrane</keyword>
<dbReference type="AlphaFoldDB" id="A0A6M1SNY8"/>
<evidence type="ECO:0000256" key="8">
    <source>
        <dbReference type="ARBA" id="ARBA00022989"/>
    </source>
</evidence>
<keyword evidence="6" id="KW-0418">Kinase</keyword>
<evidence type="ECO:0000256" key="3">
    <source>
        <dbReference type="ARBA" id="ARBA00022679"/>
    </source>
</evidence>
<feature type="transmembrane region" description="Helical" evidence="11">
    <location>
        <begin position="54"/>
        <end position="87"/>
    </location>
</feature>
<reference evidence="13 14" key="2">
    <citation type="submission" date="2020-03" db="EMBL/GenBank/DDBJ databases">
        <title>Devosia chinhatensis sp. nov., isolated from a hexachlorocyclohexane (HCH) dump site in India.</title>
        <authorList>
            <person name="Kumar M."/>
            <person name="Lal R."/>
        </authorList>
    </citation>
    <scope>NUCLEOTIDE SEQUENCE [LARGE SCALE GENOMIC DNA]</scope>
    <source>
        <strain evidence="13 14">H239</strain>
    </source>
</reference>
<dbReference type="EMBL" id="JAALFG010000001">
    <property type="protein sequence ID" value="NGP17222.1"/>
    <property type="molecule type" value="Genomic_DNA"/>
</dbReference>
<evidence type="ECO:0000256" key="5">
    <source>
        <dbReference type="ARBA" id="ARBA00022741"/>
    </source>
</evidence>
<evidence type="ECO:0000256" key="10">
    <source>
        <dbReference type="ARBA" id="ARBA00023136"/>
    </source>
</evidence>
<dbReference type="GO" id="GO:0005524">
    <property type="term" value="F:ATP binding"/>
    <property type="evidence" value="ECO:0007669"/>
    <property type="project" value="UniProtKB-KW"/>
</dbReference>
<accession>A0A6M1SNY8</accession>
<comment type="caution">
    <text evidence="13">The sequence shown here is derived from an EMBL/GenBank/DDBJ whole genome shotgun (WGS) entry which is preliminary data.</text>
</comment>
<keyword evidence="2" id="KW-0597">Phosphoprotein</keyword>
<dbReference type="Pfam" id="PF13493">
    <property type="entry name" value="DUF4118"/>
    <property type="match status" value="1"/>
</dbReference>
<keyword evidence="10 11" id="KW-0472">Membrane</keyword>
<name>A0A6M1SNY8_9HYPH</name>
<evidence type="ECO:0000313" key="13">
    <source>
        <dbReference type="EMBL" id="NGP17222.1"/>
    </source>
</evidence>
<dbReference type="InterPro" id="IPR025201">
    <property type="entry name" value="KdpD_TM"/>
</dbReference>
<sequence length="118" mass="12476">MLEGSLGATLLSHGEWFRKRPAIAYATAIMAFAIALAVRFALNGVLPAGFPYLTFFPAVLLTAFFCGTGPGIVVAILSILSAWYWFIPPAGTFALDSQSAIAVLFSLPFSPPISSSSM</sequence>
<dbReference type="RefSeq" id="WP_164533427.1">
    <property type="nucleotide sequence ID" value="NZ_JAALFG010000001.1"/>
</dbReference>